<gene>
    <name evidence="2" type="ORF">A4H96_02640</name>
</gene>
<dbReference type="AlphaFoldDB" id="A0A179BMK3"/>
<accession>A0A179BMK3</accession>
<evidence type="ECO:0000256" key="1">
    <source>
        <dbReference type="SAM" id="Phobius"/>
    </source>
</evidence>
<protein>
    <submittedName>
        <fullName evidence="2">Uncharacterized protein</fullName>
    </submittedName>
</protein>
<feature type="transmembrane region" description="Helical" evidence="1">
    <location>
        <begin position="207"/>
        <end position="225"/>
    </location>
</feature>
<evidence type="ECO:0000313" key="2">
    <source>
        <dbReference type="EMBL" id="OAP92977.1"/>
    </source>
</evidence>
<feature type="transmembrane region" description="Helical" evidence="1">
    <location>
        <begin position="122"/>
        <end position="144"/>
    </location>
</feature>
<keyword evidence="1" id="KW-0472">Membrane</keyword>
<comment type="caution">
    <text evidence="2">The sequence shown here is derived from an EMBL/GenBank/DDBJ whole genome shotgun (WGS) entry which is preliminary data.</text>
</comment>
<feature type="transmembrane region" description="Helical" evidence="1">
    <location>
        <begin position="81"/>
        <end position="102"/>
    </location>
</feature>
<sequence>MTGNMGLHKLRAWVLGAVLDASHAPVNTIAAVATATASVYLLPGYILMFLSGPFFLVTYAVAATRRQREEKAVALKWRAAIAVSGGIALMWLFITTVMATITGAHPTQWMEWGITQRNGLRVAALSMPMLLTPMIAMFILPDVLSGVTTMASARAGVTYLTTGRWKSVGLPLMSADSVQERMAVLVFFAWASAADAGLYILSYTNVATLADAIMIVGTVILPSIIHQMRKEISRR</sequence>
<dbReference type="Proteomes" id="UP000078302">
    <property type="component" value="Unassembled WGS sequence"/>
</dbReference>
<name>A0A179BMK3_ACIFR</name>
<proteinExistence type="predicted"/>
<keyword evidence="1" id="KW-1133">Transmembrane helix</keyword>
<feature type="transmembrane region" description="Helical" evidence="1">
    <location>
        <begin position="182"/>
        <end position="201"/>
    </location>
</feature>
<keyword evidence="3" id="KW-1185">Reference proteome</keyword>
<reference evidence="2 3" key="1">
    <citation type="submission" date="2016-04" db="EMBL/GenBank/DDBJ databases">
        <title>Acidithiobacillus ferrooxidans genome sequencing and assembly.</title>
        <authorList>
            <person name="Zhou Z."/>
        </authorList>
    </citation>
    <scope>NUCLEOTIDE SEQUENCE [LARGE SCALE GENOMIC DNA]</scope>
    <source>
        <strain evidence="2 3">BY0502</strain>
    </source>
</reference>
<feature type="transmembrane region" description="Helical" evidence="1">
    <location>
        <begin position="40"/>
        <end position="61"/>
    </location>
</feature>
<dbReference type="EMBL" id="LVXZ01000023">
    <property type="protein sequence ID" value="OAP92977.1"/>
    <property type="molecule type" value="Genomic_DNA"/>
</dbReference>
<organism evidence="2 3">
    <name type="scientific">Acidithiobacillus ferrooxidans</name>
    <name type="common">Thiobacillus ferrooxidans</name>
    <dbReference type="NCBI Taxonomy" id="920"/>
    <lineage>
        <taxon>Bacteria</taxon>
        <taxon>Pseudomonadati</taxon>
        <taxon>Pseudomonadota</taxon>
        <taxon>Acidithiobacillia</taxon>
        <taxon>Acidithiobacillales</taxon>
        <taxon>Acidithiobacillaceae</taxon>
        <taxon>Acidithiobacillus</taxon>
    </lineage>
</organism>
<evidence type="ECO:0000313" key="3">
    <source>
        <dbReference type="Proteomes" id="UP000078302"/>
    </source>
</evidence>
<keyword evidence="1" id="KW-0812">Transmembrane</keyword>